<dbReference type="SUPFAM" id="SSF46894">
    <property type="entry name" value="C-terminal effector domain of the bipartite response regulators"/>
    <property type="match status" value="1"/>
</dbReference>
<dbReference type="EMBL" id="JAEKJZ010000002">
    <property type="protein sequence ID" value="MBN9671493.1"/>
    <property type="molecule type" value="Genomic_DNA"/>
</dbReference>
<dbReference type="InterPro" id="IPR039420">
    <property type="entry name" value="WalR-like"/>
</dbReference>
<dbReference type="InterPro" id="IPR000792">
    <property type="entry name" value="Tscrpt_reg_LuxR_C"/>
</dbReference>
<organism evidence="6 7">
    <name type="scientific">Roseibium aggregatum</name>
    <dbReference type="NCBI Taxonomy" id="187304"/>
    <lineage>
        <taxon>Bacteria</taxon>
        <taxon>Pseudomonadati</taxon>
        <taxon>Pseudomonadota</taxon>
        <taxon>Alphaproteobacteria</taxon>
        <taxon>Hyphomicrobiales</taxon>
        <taxon>Stappiaceae</taxon>
        <taxon>Roseibium</taxon>
    </lineage>
</organism>
<dbReference type="InterPro" id="IPR016032">
    <property type="entry name" value="Sig_transdc_resp-reg_C-effctor"/>
</dbReference>
<keyword evidence="1 3" id="KW-0597">Phosphoprotein</keyword>
<accession>A0A939EEI2</accession>
<gene>
    <name evidence="6" type="ORF">JF539_14180</name>
</gene>
<dbReference type="PROSITE" id="PS50043">
    <property type="entry name" value="HTH_LUXR_2"/>
    <property type="match status" value="1"/>
</dbReference>
<dbReference type="PANTHER" id="PTHR43214:SF43">
    <property type="entry name" value="TWO-COMPONENT RESPONSE REGULATOR"/>
    <property type="match status" value="1"/>
</dbReference>
<dbReference type="CDD" id="cd06170">
    <property type="entry name" value="LuxR_C_like"/>
    <property type="match status" value="1"/>
</dbReference>
<evidence type="ECO:0000259" key="4">
    <source>
        <dbReference type="PROSITE" id="PS50043"/>
    </source>
</evidence>
<proteinExistence type="predicted"/>
<dbReference type="GO" id="GO:0000160">
    <property type="term" value="P:phosphorelay signal transduction system"/>
    <property type="evidence" value="ECO:0007669"/>
    <property type="project" value="InterPro"/>
</dbReference>
<dbReference type="PANTHER" id="PTHR43214">
    <property type="entry name" value="TWO-COMPONENT RESPONSE REGULATOR"/>
    <property type="match status" value="1"/>
</dbReference>
<dbReference type="Pfam" id="PF00196">
    <property type="entry name" value="GerE"/>
    <property type="match status" value="1"/>
</dbReference>
<dbReference type="SMART" id="SM00448">
    <property type="entry name" value="REC"/>
    <property type="match status" value="1"/>
</dbReference>
<dbReference type="CDD" id="cd17535">
    <property type="entry name" value="REC_NarL-like"/>
    <property type="match status" value="1"/>
</dbReference>
<feature type="domain" description="Response regulatory" evidence="5">
    <location>
        <begin position="17"/>
        <end position="133"/>
    </location>
</feature>
<dbReference type="Pfam" id="PF00072">
    <property type="entry name" value="Response_reg"/>
    <property type="match status" value="1"/>
</dbReference>
<dbReference type="SUPFAM" id="SSF52172">
    <property type="entry name" value="CheY-like"/>
    <property type="match status" value="1"/>
</dbReference>
<evidence type="ECO:0000313" key="7">
    <source>
        <dbReference type="Proteomes" id="UP000664096"/>
    </source>
</evidence>
<dbReference type="PROSITE" id="PS50110">
    <property type="entry name" value="RESPONSE_REGULATORY"/>
    <property type="match status" value="1"/>
</dbReference>
<dbReference type="InterPro" id="IPR036388">
    <property type="entry name" value="WH-like_DNA-bd_sf"/>
</dbReference>
<dbReference type="Gene3D" id="3.40.50.2300">
    <property type="match status" value="1"/>
</dbReference>
<dbReference type="GO" id="GO:0003677">
    <property type="term" value="F:DNA binding"/>
    <property type="evidence" value="ECO:0007669"/>
    <property type="project" value="UniProtKB-KW"/>
</dbReference>
<feature type="domain" description="HTH luxR-type" evidence="4">
    <location>
        <begin position="153"/>
        <end position="218"/>
    </location>
</feature>
<evidence type="ECO:0000256" key="2">
    <source>
        <dbReference type="ARBA" id="ARBA00023125"/>
    </source>
</evidence>
<dbReference type="Gene3D" id="1.10.10.10">
    <property type="entry name" value="Winged helix-like DNA-binding domain superfamily/Winged helix DNA-binding domain"/>
    <property type="match status" value="1"/>
</dbReference>
<evidence type="ECO:0000259" key="5">
    <source>
        <dbReference type="PROSITE" id="PS50110"/>
    </source>
</evidence>
<evidence type="ECO:0000313" key="6">
    <source>
        <dbReference type="EMBL" id="MBN9671493.1"/>
    </source>
</evidence>
<dbReference type="InterPro" id="IPR011006">
    <property type="entry name" value="CheY-like_superfamily"/>
</dbReference>
<dbReference type="AlphaFoldDB" id="A0A939EEI2"/>
<evidence type="ECO:0000256" key="1">
    <source>
        <dbReference type="ARBA" id="ARBA00022553"/>
    </source>
</evidence>
<dbReference type="InterPro" id="IPR058245">
    <property type="entry name" value="NreC/VraR/RcsB-like_REC"/>
</dbReference>
<protein>
    <submittedName>
        <fullName evidence="6">Response regulator transcription factor</fullName>
    </submittedName>
</protein>
<dbReference type="PRINTS" id="PR00038">
    <property type="entry name" value="HTHLUXR"/>
</dbReference>
<evidence type="ECO:0000256" key="3">
    <source>
        <dbReference type="PROSITE-ProRule" id="PRU00169"/>
    </source>
</evidence>
<name>A0A939EEI2_9HYPH</name>
<sequence length="223" mass="23432">MSSLAGLRYYLNMGAIRILLADDHPIVREGYLRLLERQPGLAVVAEAGDGETALAAFLTHEPDIVLMDLSMPGAGGLAAVEAILAHNPSARIIIVSMHQGAVFARKALAAGARGFVSKSSPPEELVSAIGRVVSGRRVLSSDVAQDVAQTSLGHDDLGSLTRRELEILQLLAHGMNGRAIARTLGLSAKTIQNNLSQVRAKLDASGDADLVLKAQRAGLTQFG</sequence>
<dbReference type="GO" id="GO:0006355">
    <property type="term" value="P:regulation of DNA-templated transcription"/>
    <property type="evidence" value="ECO:0007669"/>
    <property type="project" value="InterPro"/>
</dbReference>
<dbReference type="Proteomes" id="UP000664096">
    <property type="component" value="Unassembled WGS sequence"/>
</dbReference>
<comment type="caution">
    <text evidence="6">The sequence shown here is derived from an EMBL/GenBank/DDBJ whole genome shotgun (WGS) entry which is preliminary data.</text>
</comment>
<keyword evidence="2" id="KW-0238">DNA-binding</keyword>
<feature type="modified residue" description="4-aspartylphosphate" evidence="3">
    <location>
        <position position="68"/>
    </location>
</feature>
<reference evidence="6" key="1">
    <citation type="submission" date="2020-12" db="EMBL/GenBank/DDBJ databases">
        <title>Oil enriched cultivation method for isolating marine PHA-producing bacteria.</title>
        <authorList>
            <person name="Zheng W."/>
            <person name="Yu S."/>
            <person name="Huang Y."/>
        </authorList>
    </citation>
    <scope>NUCLEOTIDE SEQUENCE</scope>
    <source>
        <strain evidence="6">SY-2-12</strain>
    </source>
</reference>
<dbReference type="RefSeq" id="WP_207141317.1">
    <property type="nucleotide sequence ID" value="NZ_JAEKJZ010000002.1"/>
</dbReference>
<dbReference type="SMART" id="SM00421">
    <property type="entry name" value="HTH_LUXR"/>
    <property type="match status" value="1"/>
</dbReference>
<dbReference type="InterPro" id="IPR001789">
    <property type="entry name" value="Sig_transdc_resp-reg_receiver"/>
</dbReference>